<sequence>MVSVIIGQLIISMIVEHFGWLGSKKSEINKEKYLQLFQW</sequence>
<comment type="caution">
    <text evidence="1">The sequence shown here is derived from an EMBL/GenBank/DDBJ whole genome shotgun (WGS) entry which is preliminary data.</text>
</comment>
<protein>
    <submittedName>
        <fullName evidence="1">Uncharacterized protein</fullName>
    </submittedName>
</protein>
<gene>
    <name evidence="1" type="ORF">SKL01_19010</name>
</gene>
<evidence type="ECO:0000313" key="1">
    <source>
        <dbReference type="EMBL" id="GEP82723.1"/>
    </source>
</evidence>
<accession>A0ABQ0XPB5</accession>
<name>A0ABQ0XPB5_9STAP</name>
<proteinExistence type="predicted"/>
<dbReference type="InterPro" id="IPR006750">
    <property type="entry name" value="YdcZ"/>
</dbReference>
<evidence type="ECO:0000313" key="2">
    <source>
        <dbReference type="Proteomes" id="UP000321040"/>
    </source>
</evidence>
<dbReference type="Pfam" id="PF04657">
    <property type="entry name" value="DMT_YdcZ"/>
    <property type="match status" value="1"/>
</dbReference>
<dbReference type="EMBL" id="BKAQ01000016">
    <property type="protein sequence ID" value="GEP82723.1"/>
    <property type="molecule type" value="Genomic_DNA"/>
</dbReference>
<dbReference type="Proteomes" id="UP000321040">
    <property type="component" value="Unassembled WGS sequence"/>
</dbReference>
<keyword evidence="2" id="KW-1185">Reference proteome</keyword>
<organism evidence="1 2">
    <name type="scientific">Staphylococcus kloosii</name>
    <dbReference type="NCBI Taxonomy" id="29384"/>
    <lineage>
        <taxon>Bacteria</taxon>
        <taxon>Bacillati</taxon>
        <taxon>Bacillota</taxon>
        <taxon>Bacilli</taxon>
        <taxon>Bacillales</taxon>
        <taxon>Staphylococcaceae</taxon>
        <taxon>Staphylococcus</taxon>
    </lineage>
</organism>
<reference evidence="1 2" key="1">
    <citation type="submission" date="2019-07" db="EMBL/GenBank/DDBJ databases">
        <title>Whole genome shotgun sequence of Staphylococcus kloosii NBRC 109624.</title>
        <authorList>
            <person name="Hosoyama A."/>
            <person name="Uohara A."/>
            <person name="Ohji S."/>
            <person name="Ichikawa N."/>
        </authorList>
    </citation>
    <scope>NUCLEOTIDE SEQUENCE [LARGE SCALE GENOMIC DNA]</scope>
    <source>
        <strain evidence="1 2">NBRC 109624</strain>
    </source>
</reference>